<sequence length="97" mass="10398">MVKPATVAILLASALPSLTAAKKCTNGLIYCGYNLLRKGDYAEEMKAELARVGETVDWKHVYSSSFVCGAGGDGWIRFVNYCENGCHDGGAGHSDYC</sequence>
<reference evidence="2" key="2">
    <citation type="submission" date="2023-06" db="EMBL/GenBank/DDBJ databases">
        <authorList>
            <consortium name="Lawrence Berkeley National Laboratory"/>
            <person name="Haridas S."/>
            <person name="Hensen N."/>
            <person name="Bonometti L."/>
            <person name="Westerberg I."/>
            <person name="Brannstrom I.O."/>
            <person name="Guillou S."/>
            <person name="Cros-Aarteil S."/>
            <person name="Calhoun S."/>
            <person name="Kuo A."/>
            <person name="Mondo S."/>
            <person name="Pangilinan J."/>
            <person name="Riley R."/>
            <person name="Labutti K."/>
            <person name="Andreopoulos B."/>
            <person name="Lipzen A."/>
            <person name="Chen C."/>
            <person name="Yanf M."/>
            <person name="Daum C."/>
            <person name="Ng V."/>
            <person name="Clum A."/>
            <person name="Steindorff A."/>
            <person name="Ohm R."/>
            <person name="Martin F."/>
            <person name="Silar P."/>
            <person name="Natvig D."/>
            <person name="Lalanne C."/>
            <person name="Gautier V."/>
            <person name="Ament-Velasquez S.L."/>
            <person name="Kruys A."/>
            <person name="Hutchinson M.I."/>
            <person name="Powell A.J."/>
            <person name="Barry K."/>
            <person name="Miller A.N."/>
            <person name="Grigoriev I.V."/>
            <person name="Debuchy R."/>
            <person name="Gladieux P."/>
            <person name="Thoren M.H."/>
            <person name="Johannesson H."/>
        </authorList>
    </citation>
    <scope>NUCLEOTIDE SEQUENCE</scope>
    <source>
        <strain evidence="2">CBS 314.62</strain>
    </source>
</reference>
<reference evidence="2" key="1">
    <citation type="journal article" date="2023" name="Mol. Phylogenet. Evol.">
        <title>Genome-scale phylogeny and comparative genomics of the fungal order Sordariales.</title>
        <authorList>
            <person name="Hensen N."/>
            <person name="Bonometti L."/>
            <person name="Westerberg I."/>
            <person name="Brannstrom I.O."/>
            <person name="Guillou S."/>
            <person name="Cros-Aarteil S."/>
            <person name="Calhoun S."/>
            <person name="Haridas S."/>
            <person name="Kuo A."/>
            <person name="Mondo S."/>
            <person name="Pangilinan J."/>
            <person name="Riley R."/>
            <person name="LaButti K."/>
            <person name="Andreopoulos B."/>
            <person name="Lipzen A."/>
            <person name="Chen C."/>
            <person name="Yan M."/>
            <person name="Daum C."/>
            <person name="Ng V."/>
            <person name="Clum A."/>
            <person name="Steindorff A."/>
            <person name="Ohm R.A."/>
            <person name="Martin F."/>
            <person name="Silar P."/>
            <person name="Natvig D.O."/>
            <person name="Lalanne C."/>
            <person name="Gautier V."/>
            <person name="Ament-Velasquez S.L."/>
            <person name="Kruys A."/>
            <person name="Hutchinson M.I."/>
            <person name="Powell A.J."/>
            <person name="Barry K."/>
            <person name="Miller A.N."/>
            <person name="Grigoriev I.V."/>
            <person name="Debuchy R."/>
            <person name="Gladieux P."/>
            <person name="Hiltunen Thoren M."/>
            <person name="Johannesson H."/>
        </authorList>
    </citation>
    <scope>NUCLEOTIDE SEQUENCE</scope>
    <source>
        <strain evidence="2">CBS 314.62</strain>
    </source>
</reference>
<organism evidence="2 3">
    <name type="scientific">Podospora appendiculata</name>
    <dbReference type="NCBI Taxonomy" id="314037"/>
    <lineage>
        <taxon>Eukaryota</taxon>
        <taxon>Fungi</taxon>
        <taxon>Dikarya</taxon>
        <taxon>Ascomycota</taxon>
        <taxon>Pezizomycotina</taxon>
        <taxon>Sordariomycetes</taxon>
        <taxon>Sordariomycetidae</taxon>
        <taxon>Sordariales</taxon>
        <taxon>Podosporaceae</taxon>
        <taxon>Podospora</taxon>
    </lineage>
</organism>
<gene>
    <name evidence="2" type="ORF">B0T22DRAFT_484316</name>
</gene>
<keyword evidence="1" id="KW-0732">Signal</keyword>
<protein>
    <submittedName>
        <fullName evidence="2">Uncharacterized protein</fullName>
    </submittedName>
</protein>
<evidence type="ECO:0000313" key="3">
    <source>
        <dbReference type="Proteomes" id="UP001270362"/>
    </source>
</evidence>
<evidence type="ECO:0000313" key="2">
    <source>
        <dbReference type="EMBL" id="KAK3682235.1"/>
    </source>
</evidence>
<proteinExistence type="predicted"/>
<feature type="signal peptide" evidence="1">
    <location>
        <begin position="1"/>
        <end position="21"/>
    </location>
</feature>
<comment type="caution">
    <text evidence="2">The sequence shown here is derived from an EMBL/GenBank/DDBJ whole genome shotgun (WGS) entry which is preliminary data.</text>
</comment>
<accession>A0AAE0X0N6</accession>
<dbReference type="EMBL" id="JAULSO010000005">
    <property type="protein sequence ID" value="KAK3682235.1"/>
    <property type="molecule type" value="Genomic_DNA"/>
</dbReference>
<feature type="chain" id="PRO_5042100078" evidence="1">
    <location>
        <begin position="22"/>
        <end position="97"/>
    </location>
</feature>
<name>A0AAE0X0N6_9PEZI</name>
<keyword evidence="3" id="KW-1185">Reference proteome</keyword>
<dbReference type="Proteomes" id="UP001270362">
    <property type="component" value="Unassembled WGS sequence"/>
</dbReference>
<evidence type="ECO:0000256" key="1">
    <source>
        <dbReference type="SAM" id="SignalP"/>
    </source>
</evidence>
<dbReference type="AlphaFoldDB" id="A0AAE0X0N6"/>